<accession>A0A1Y2MBE1</accession>
<feature type="domain" description="Endo-1,3(4)-beta-glucanase 1 carbohydrate binding" evidence="2">
    <location>
        <begin position="85"/>
        <end position="138"/>
    </location>
</feature>
<evidence type="ECO:0000259" key="2">
    <source>
        <dbReference type="Pfam" id="PF10645"/>
    </source>
</evidence>
<proteinExistence type="predicted"/>
<feature type="signal peptide" evidence="1">
    <location>
        <begin position="1"/>
        <end position="19"/>
    </location>
</feature>
<dbReference type="GO" id="GO:0030246">
    <property type="term" value="F:carbohydrate binding"/>
    <property type="evidence" value="ECO:0007669"/>
    <property type="project" value="InterPro"/>
</dbReference>
<dbReference type="EMBL" id="KZ107839">
    <property type="protein sequence ID" value="OSS53332.1"/>
    <property type="molecule type" value="Genomic_DNA"/>
</dbReference>
<dbReference type="Proteomes" id="UP000193240">
    <property type="component" value="Unassembled WGS sequence"/>
</dbReference>
<dbReference type="InParanoid" id="A0A1Y2MBE1"/>
<keyword evidence="4" id="KW-1185">Reference proteome</keyword>
<feature type="domain" description="Endo-1,3(4)-beta-glucanase 1 carbohydrate binding" evidence="2">
    <location>
        <begin position="24"/>
        <end position="71"/>
    </location>
</feature>
<sequence>MKLTILASSLITLLPFILAESLQSCGSARYYPSKYTCFGTQLCPKTSTGEATITCGLACYDAGTYYCDDNTQLQLITPDSAVQYCGTAPYRPGTYTCWGGNFLCPVLNGEATLACGGTSQSTTACYNPREYTCTDGKLGSPVEVPPPTCNGLYATCGYNGNLPCCSDKYFCAASKCRPFNPPRMVKKGSLEVL</sequence>
<evidence type="ECO:0000256" key="1">
    <source>
        <dbReference type="SAM" id="SignalP"/>
    </source>
</evidence>
<dbReference type="Pfam" id="PF10645">
    <property type="entry name" value="Carb_bind"/>
    <property type="match status" value="2"/>
</dbReference>
<gene>
    <name evidence="3" type="ORF">B5807_02882</name>
</gene>
<evidence type="ECO:0000313" key="4">
    <source>
        <dbReference type="Proteomes" id="UP000193240"/>
    </source>
</evidence>
<dbReference type="OMA" id="CGSARYY"/>
<protein>
    <recommendedName>
        <fullName evidence="2">Endo-1,3(4)-beta-glucanase 1 carbohydrate binding domain-containing protein</fullName>
    </recommendedName>
</protein>
<feature type="chain" id="PRO_5012982938" description="Endo-1,3(4)-beta-glucanase 1 carbohydrate binding domain-containing protein" evidence="1">
    <location>
        <begin position="20"/>
        <end position="193"/>
    </location>
</feature>
<dbReference type="AlphaFoldDB" id="A0A1Y2MBE1"/>
<keyword evidence="1" id="KW-0732">Signal</keyword>
<organism evidence="3 4">
    <name type="scientific">Epicoccum nigrum</name>
    <name type="common">Soil fungus</name>
    <name type="synonym">Epicoccum purpurascens</name>
    <dbReference type="NCBI Taxonomy" id="105696"/>
    <lineage>
        <taxon>Eukaryota</taxon>
        <taxon>Fungi</taxon>
        <taxon>Dikarya</taxon>
        <taxon>Ascomycota</taxon>
        <taxon>Pezizomycotina</taxon>
        <taxon>Dothideomycetes</taxon>
        <taxon>Pleosporomycetidae</taxon>
        <taxon>Pleosporales</taxon>
        <taxon>Pleosporineae</taxon>
        <taxon>Didymellaceae</taxon>
        <taxon>Epicoccum</taxon>
    </lineage>
</organism>
<name>A0A1Y2MBE1_EPING</name>
<dbReference type="InterPro" id="IPR018909">
    <property type="entry name" value="Eng1_septum"/>
</dbReference>
<evidence type="ECO:0000313" key="3">
    <source>
        <dbReference type="EMBL" id="OSS53332.1"/>
    </source>
</evidence>
<reference evidence="3 4" key="1">
    <citation type="journal article" date="2017" name="Genome Announc.">
        <title>Genome sequence of the saprophytic ascomycete Epicoccum nigrum ICMP 19927 strain isolated from New Zealand.</title>
        <authorList>
            <person name="Fokin M."/>
            <person name="Fleetwood D."/>
            <person name="Weir B.S."/>
            <person name="Villas-Boas S.G."/>
        </authorList>
    </citation>
    <scope>NUCLEOTIDE SEQUENCE [LARGE SCALE GENOMIC DNA]</scope>
    <source>
        <strain evidence="3 4">ICMP 19927</strain>
    </source>
</reference>